<evidence type="ECO:0000256" key="1">
    <source>
        <dbReference type="SAM" id="MobiDB-lite"/>
    </source>
</evidence>
<dbReference type="GO" id="GO:0000963">
    <property type="term" value="P:mitochondrial RNA processing"/>
    <property type="evidence" value="ECO:0007669"/>
    <property type="project" value="TreeGrafter"/>
</dbReference>
<dbReference type="AlphaFoldDB" id="A0A8S1IRX4"/>
<keyword evidence="4" id="KW-1185">Reference proteome</keyword>
<dbReference type="PANTHER" id="PTHR21228">
    <property type="entry name" value="FAST LEU-RICH DOMAIN-CONTAINING"/>
    <property type="match status" value="1"/>
</dbReference>
<protein>
    <recommendedName>
        <fullName evidence="2">RAP domain-containing protein</fullName>
    </recommendedName>
</protein>
<dbReference type="OrthoDB" id="5955355at2759"/>
<dbReference type="GO" id="GO:0003723">
    <property type="term" value="F:RNA binding"/>
    <property type="evidence" value="ECO:0007669"/>
    <property type="project" value="TreeGrafter"/>
</dbReference>
<comment type="caution">
    <text evidence="3">The sequence shown here is derived from an EMBL/GenBank/DDBJ whole genome shotgun (WGS) entry which is preliminary data.</text>
</comment>
<dbReference type="EMBL" id="CAJHUC010000741">
    <property type="protein sequence ID" value="CAD7698006.1"/>
    <property type="molecule type" value="Genomic_DNA"/>
</dbReference>
<accession>A0A8S1IRX4</accession>
<gene>
    <name evidence="3" type="ORF">OSTQU699_LOCUS3367</name>
</gene>
<evidence type="ECO:0000313" key="3">
    <source>
        <dbReference type="EMBL" id="CAD7698006.1"/>
    </source>
</evidence>
<dbReference type="InterPro" id="IPR050870">
    <property type="entry name" value="FAST_kinase"/>
</dbReference>
<organism evidence="3 4">
    <name type="scientific">Ostreobium quekettii</name>
    <dbReference type="NCBI Taxonomy" id="121088"/>
    <lineage>
        <taxon>Eukaryota</taxon>
        <taxon>Viridiplantae</taxon>
        <taxon>Chlorophyta</taxon>
        <taxon>core chlorophytes</taxon>
        <taxon>Ulvophyceae</taxon>
        <taxon>TCBD clade</taxon>
        <taxon>Bryopsidales</taxon>
        <taxon>Ostreobineae</taxon>
        <taxon>Ostreobiaceae</taxon>
        <taxon>Ostreobium</taxon>
    </lineage>
</organism>
<reference evidence="3" key="1">
    <citation type="submission" date="2020-12" db="EMBL/GenBank/DDBJ databases">
        <authorList>
            <person name="Iha C."/>
        </authorList>
    </citation>
    <scope>NUCLEOTIDE SEQUENCE</scope>
</reference>
<sequence length="645" mass="71150">MVPGCVRLAASQCRALDVPALRGKGVEALGERWASMWPHLGSRVPRGGKEGDGEGPDQQASGKEGVSRGADEWRSIYSSKLHREGSQNAIGQHRCHASVGGGLNGDIAAAAINKQVVKFMKGVVWIVRDGEGPLESRRARKEAVNRLDGALAKVNELTKSRADRLDHINVATMIHQMGAIAKLTSTEWHIVHNHSALLSTLMGIALEKADQFRPHHLSQIVWACSRLGHSVLSIPAGDGTTAALIKLLVRRASETSADFTPMSISQLLYGLARLEYPGPLALLTPIVNMVGPQVGGFSAQGLSNTLWSLAKLNYRNHSGVVQSICNRLHSQIDEFGPQALANMAWALAVLRHGVSASTLQSIEEAAAAKSSQFRIMEMGMLLWAFRQLHYRPDKEFLENAATLAMRRMFTSFKPADASLYLMSCADWNFQAPGLISALKVRVLLQDDLELRHCCNVAWCLAILGDHDVEALSRVVAHILKYDSRHLSETQKRQLFQTFLSFRLFQPKCDINAIVPKMLETACKECWIECQQKSSLPPPVVEIMSVLRQIGFSCNCPHHLGGGLLVAGTALNRAGIRFAVEMITPMRCFNNSPSSLLGTYLWRERVLEALGWQVLRIWHDDWMGLSTLQMKRAFLMQEVGRLITAS</sequence>
<dbReference type="PANTHER" id="PTHR21228:SF40">
    <property type="entry name" value="LD45607P"/>
    <property type="match status" value="1"/>
</dbReference>
<name>A0A8S1IRX4_9CHLO</name>
<evidence type="ECO:0000313" key="4">
    <source>
        <dbReference type="Proteomes" id="UP000708148"/>
    </source>
</evidence>
<feature type="domain" description="RAP" evidence="2">
    <location>
        <begin position="579"/>
        <end position="637"/>
    </location>
</feature>
<dbReference type="GO" id="GO:0044528">
    <property type="term" value="P:regulation of mitochondrial mRNA stability"/>
    <property type="evidence" value="ECO:0007669"/>
    <property type="project" value="TreeGrafter"/>
</dbReference>
<proteinExistence type="predicted"/>
<evidence type="ECO:0000259" key="2">
    <source>
        <dbReference type="SMART" id="SM00952"/>
    </source>
</evidence>
<dbReference type="Pfam" id="PF08373">
    <property type="entry name" value="RAP"/>
    <property type="match status" value="1"/>
</dbReference>
<dbReference type="GO" id="GO:0035770">
    <property type="term" value="C:ribonucleoprotein granule"/>
    <property type="evidence" value="ECO:0007669"/>
    <property type="project" value="TreeGrafter"/>
</dbReference>
<dbReference type="InterPro" id="IPR013584">
    <property type="entry name" value="RAP"/>
</dbReference>
<dbReference type="GO" id="GO:0005759">
    <property type="term" value="C:mitochondrial matrix"/>
    <property type="evidence" value="ECO:0007669"/>
    <property type="project" value="TreeGrafter"/>
</dbReference>
<feature type="region of interest" description="Disordered" evidence="1">
    <location>
        <begin position="39"/>
        <end position="69"/>
    </location>
</feature>
<dbReference type="Proteomes" id="UP000708148">
    <property type="component" value="Unassembled WGS sequence"/>
</dbReference>
<dbReference type="SMART" id="SM00952">
    <property type="entry name" value="RAP"/>
    <property type="match status" value="1"/>
</dbReference>